<dbReference type="SUPFAM" id="SSF53335">
    <property type="entry name" value="S-adenosyl-L-methionine-dependent methyltransferases"/>
    <property type="match status" value="1"/>
</dbReference>
<dbReference type="InterPro" id="IPR025799">
    <property type="entry name" value="Arg_MeTrfase"/>
</dbReference>
<keyword evidence="4 12" id="KW-0489">Methyltransferase</keyword>
<dbReference type="InterPro" id="IPR025714">
    <property type="entry name" value="Methyltranfer_dom"/>
</dbReference>
<dbReference type="InterPro" id="IPR049482">
    <property type="entry name" value="ANM3-like_C2H2_Zf"/>
</dbReference>
<dbReference type="PROSITE" id="PS51678">
    <property type="entry name" value="SAM_MT_PRMT"/>
    <property type="match status" value="1"/>
</dbReference>
<evidence type="ECO:0000256" key="5">
    <source>
        <dbReference type="ARBA" id="ARBA00022679"/>
    </source>
</evidence>
<keyword evidence="6 12" id="KW-0949">S-adenosyl-L-methionine</keyword>
<evidence type="ECO:0000256" key="13">
    <source>
        <dbReference type="SAM" id="MobiDB-lite"/>
    </source>
</evidence>
<keyword evidence="9" id="KW-0862">Zinc</keyword>
<dbReference type="Proteomes" id="UP000183832">
    <property type="component" value="Unassembled WGS sequence"/>
</dbReference>
<sequence>MSDAEDIPKLIDENCETDSSDEDQWEEEIDESVEITKCLFSDKTFPNLNDAIEHLKNIYNFDLSEMKRKYSMDIYSYIKMINFIRKNKLEAPSELFSPQGDPLWLSDEYLKPVLDFESWLSFDFEELSENPKEVNENDDRTLNTIEDLKNKLSIKDQLIAQLLEDQIKMKEAFQHLISKESIKIQTTEDRELSERKKRVENGVASLSLSDDNGYFESYSHYGIHHSMLSDKVRTESYRNAILKNSSVIKDKIVMDLGCGTAILSMFASQAGAKAVYAVDQSDIIYKAMEIAQTNNFNNIRFVKGRLEDVKFPADKVDIIVSEWMGYLLLFEGMLDSVIYARKNYLKDDGLLLPNRCTISLVGYGSETTYNNYIKFFDNVYGFNMKCMIKEILREGHVEKCDGEYVLTKSNTICDLDLMTCDMNYSNFTYDFNLEVTKASLMTSFVGYFDTFFDLPEKVSFSTSPDSKPTHWKQAIFYLAEPVNVKVGDQISGKFICRRDRNDLRSLNIEIKAFGKSFIYDMN</sequence>
<feature type="domain" description="Methyltransferase" evidence="14">
    <location>
        <begin position="250"/>
        <end position="356"/>
    </location>
</feature>
<proteinExistence type="predicted"/>
<dbReference type="SUPFAM" id="SSF57667">
    <property type="entry name" value="beta-beta-alpha zinc fingers"/>
    <property type="match status" value="1"/>
</dbReference>
<dbReference type="Gene3D" id="2.70.160.11">
    <property type="entry name" value="Hnrnp arginine n-methyltransferase1"/>
    <property type="match status" value="1"/>
</dbReference>
<dbReference type="GO" id="GO:0032259">
    <property type="term" value="P:methylation"/>
    <property type="evidence" value="ECO:0007669"/>
    <property type="project" value="UniProtKB-KW"/>
</dbReference>
<dbReference type="CDD" id="cd02440">
    <property type="entry name" value="AdoMet_MTases"/>
    <property type="match status" value="1"/>
</dbReference>
<evidence type="ECO:0000256" key="7">
    <source>
        <dbReference type="ARBA" id="ARBA00022723"/>
    </source>
</evidence>
<dbReference type="InterPro" id="IPR029063">
    <property type="entry name" value="SAM-dependent_MTases_sf"/>
</dbReference>
<dbReference type="Gene3D" id="3.40.50.150">
    <property type="entry name" value="Vaccinia Virus protein VP39"/>
    <property type="match status" value="1"/>
</dbReference>
<evidence type="ECO:0000256" key="4">
    <source>
        <dbReference type="ARBA" id="ARBA00022603"/>
    </source>
</evidence>
<evidence type="ECO:0000259" key="15">
    <source>
        <dbReference type="Pfam" id="PF21137"/>
    </source>
</evidence>
<evidence type="ECO:0000259" key="16">
    <source>
        <dbReference type="Pfam" id="PF22528"/>
    </source>
</evidence>
<reference evidence="17 18" key="1">
    <citation type="submission" date="2015-04" db="EMBL/GenBank/DDBJ databases">
        <authorList>
            <person name="Syromyatnikov M.Y."/>
            <person name="Popov V.N."/>
        </authorList>
    </citation>
    <scope>NUCLEOTIDE SEQUENCE [LARGE SCALE GENOMIC DNA]</scope>
</reference>
<dbReference type="EMBL" id="CVRI01000024">
    <property type="protein sequence ID" value="CRK92142.1"/>
    <property type="molecule type" value="Genomic_DNA"/>
</dbReference>
<dbReference type="GO" id="GO:0008270">
    <property type="term" value="F:zinc ion binding"/>
    <property type="evidence" value="ECO:0007669"/>
    <property type="project" value="UniProtKB-KW"/>
</dbReference>
<evidence type="ECO:0000313" key="18">
    <source>
        <dbReference type="Proteomes" id="UP000183832"/>
    </source>
</evidence>
<keyword evidence="7" id="KW-0479">Metal-binding</keyword>
<evidence type="ECO:0000256" key="6">
    <source>
        <dbReference type="ARBA" id="ARBA00022691"/>
    </source>
</evidence>
<dbReference type="InterPro" id="IPR055135">
    <property type="entry name" value="PRMT_dom"/>
</dbReference>
<keyword evidence="5 12" id="KW-0808">Transferase</keyword>
<evidence type="ECO:0000313" key="17">
    <source>
        <dbReference type="EMBL" id="CRK92142.1"/>
    </source>
</evidence>
<protein>
    <recommendedName>
        <fullName evidence="2">type I protein arginine methyltransferase</fullName>
        <ecNumber evidence="2">2.1.1.319</ecNumber>
    </recommendedName>
</protein>
<evidence type="ECO:0000256" key="3">
    <source>
        <dbReference type="ARBA" id="ARBA00022490"/>
    </source>
</evidence>
<comment type="catalytic activity">
    <reaction evidence="10">
        <text>L-arginyl-[protein] + 2 S-adenosyl-L-methionine = N(omega),N(omega)-dimethyl-L-arginyl-[protein] + 2 S-adenosyl-L-homocysteine + 2 H(+)</text>
        <dbReference type="Rhea" id="RHEA:48096"/>
        <dbReference type="Rhea" id="RHEA-COMP:10532"/>
        <dbReference type="Rhea" id="RHEA-COMP:11991"/>
        <dbReference type="ChEBI" id="CHEBI:15378"/>
        <dbReference type="ChEBI" id="CHEBI:29965"/>
        <dbReference type="ChEBI" id="CHEBI:57856"/>
        <dbReference type="ChEBI" id="CHEBI:59789"/>
        <dbReference type="ChEBI" id="CHEBI:61897"/>
        <dbReference type="EC" id="2.1.1.319"/>
    </reaction>
    <physiologicalReaction direction="left-to-right" evidence="10">
        <dbReference type="Rhea" id="RHEA:48097"/>
    </physiologicalReaction>
</comment>
<feature type="domain" description="Protein arginine N-methyltransferase" evidence="16">
    <location>
        <begin position="367"/>
        <end position="511"/>
    </location>
</feature>
<evidence type="ECO:0000256" key="10">
    <source>
        <dbReference type="ARBA" id="ARBA00047384"/>
    </source>
</evidence>
<feature type="domain" description="Protein arginine N-methyltransferase 3-like C2H2 zinc finger" evidence="15">
    <location>
        <begin position="67"/>
        <end position="112"/>
    </location>
</feature>
<dbReference type="PANTHER" id="PTHR11006:SF53">
    <property type="entry name" value="PROTEIN ARGININE N-METHYLTRANSFERASE 3"/>
    <property type="match status" value="1"/>
</dbReference>
<dbReference type="PANTHER" id="PTHR11006">
    <property type="entry name" value="PROTEIN ARGININE N-METHYLTRANSFERASE"/>
    <property type="match status" value="1"/>
</dbReference>
<dbReference type="GO" id="GO:0005829">
    <property type="term" value="C:cytosol"/>
    <property type="evidence" value="ECO:0007669"/>
    <property type="project" value="UniProtKB-SubCell"/>
</dbReference>
<feature type="region of interest" description="Disordered" evidence="13">
    <location>
        <begin position="1"/>
        <end position="23"/>
    </location>
</feature>
<dbReference type="Pfam" id="PF22528">
    <property type="entry name" value="PRMT_C"/>
    <property type="match status" value="1"/>
</dbReference>
<evidence type="ECO:0000256" key="2">
    <source>
        <dbReference type="ARBA" id="ARBA00011925"/>
    </source>
</evidence>
<dbReference type="GO" id="GO:0042054">
    <property type="term" value="F:histone methyltransferase activity"/>
    <property type="evidence" value="ECO:0007669"/>
    <property type="project" value="TreeGrafter"/>
</dbReference>
<evidence type="ECO:0000256" key="9">
    <source>
        <dbReference type="ARBA" id="ARBA00022833"/>
    </source>
</evidence>
<keyword evidence="8" id="KW-0863">Zinc-finger</keyword>
<evidence type="ECO:0000259" key="14">
    <source>
        <dbReference type="Pfam" id="PF13847"/>
    </source>
</evidence>
<dbReference type="GO" id="GO:0035242">
    <property type="term" value="F:protein-arginine omega-N asymmetric methyltransferase activity"/>
    <property type="evidence" value="ECO:0007669"/>
    <property type="project" value="UniProtKB-EC"/>
</dbReference>
<gene>
    <name evidence="17" type="ORF">CLUMA_CG005725</name>
</gene>
<dbReference type="STRING" id="568069.A0A1J1I011"/>
<feature type="compositionally biased region" description="Acidic residues" evidence="13">
    <location>
        <begin position="13"/>
        <end position="23"/>
    </location>
</feature>
<dbReference type="EC" id="2.1.1.319" evidence="2"/>
<organism evidence="17 18">
    <name type="scientific">Clunio marinus</name>
    <dbReference type="NCBI Taxonomy" id="568069"/>
    <lineage>
        <taxon>Eukaryota</taxon>
        <taxon>Metazoa</taxon>
        <taxon>Ecdysozoa</taxon>
        <taxon>Arthropoda</taxon>
        <taxon>Hexapoda</taxon>
        <taxon>Insecta</taxon>
        <taxon>Pterygota</taxon>
        <taxon>Neoptera</taxon>
        <taxon>Endopterygota</taxon>
        <taxon>Diptera</taxon>
        <taxon>Nematocera</taxon>
        <taxon>Chironomoidea</taxon>
        <taxon>Chironomidae</taxon>
        <taxon>Clunio</taxon>
    </lineage>
</organism>
<evidence type="ECO:0000256" key="1">
    <source>
        <dbReference type="ARBA" id="ARBA00004514"/>
    </source>
</evidence>
<keyword evidence="3" id="KW-0963">Cytoplasm</keyword>
<accession>A0A1J1I011</accession>
<dbReference type="OrthoDB" id="7848332at2759"/>
<name>A0A1J1I011_9DIPT</name>
<dbReference type="Pfam" id="PF13847">
    <property type="entry name" value="Methyltransf_31"/>
    <property type="match status" value="1"/>
</dbReference>
<evidence type="ECO:0000256" key="12">
    <source>
        <dbReference type="PROSITE-ProRule" id="PRU01015"/>
    </source>
</evidence>
<dbReference type="GO" id="GO:0005634">
    <property type="term" value="C:nucleus"/>
    <property type="evidence" value="ECO:0007669"/>
    <property type="project" value="TreeGrafter"/>
</dbReference>
<dbReference type="Pfam" id="PF21137">
    <property type="entry name" value="ANM3_C2H2_Zf"/>
    <property type="match status" value="1"/>
</dbReference>
<dbReference type="InterPro" id="IPR036236">
    <property type="entry name" value="Znf_C2H2_sf"/>
</dbReference>
<dbReference type="FunFam" id="3.40.50.150:FF:000003">
    <property type="entry name" value="Blast:Protein arginine N-methyltransferase 1"/>
    <property type="match status" value="1"/>
</dbReference>
<evidence type="ECO:0000256" key="8">
    <source>
        <dbReference type="ARBA" id="ARBA00022771"/>
    </source>
</evidence>
<feature type="compositionally biased region" description="Basic and acidic residues" evidence="13">
    <location>
        <begin position="1"/>
        <end position="12"/>
    </location>
</feature>
<dbReference type="AlphaFoldDB" id="A0A1J1I011"/>
<evidence type="ECO:0000256" key="11">
    <source>
        <dbReference type="ARBA" id="ARBA00049303"/>
    </source>
</evidence>
<comment type="catalytic activity">
    <reaction evidence="11">
        <text>L-arginyl-[protein] + S-adenosyl-L-methionine = N(omega)-methyl-L-arginyl-[protein] + S-adenosyl-L-homocysteine + H(+)</text>
        <dbReference type="Rhea" id="RHEA:48100"/>
        <dbReference type="Rhea" id="RHEA-COMP:10532"/>
        <dbReference type="Rhea" id="RHEA-COMP:11990"/>
        <dbReference type="ChEBI" id="CHEBI:15378"/>
        <dbReference type="ChEBI" id="CHEBI:29965"/>
        <dbReference type="ChEBI" id="CHEBI:57856"/>
        <dbReference type="ChEBI" id="CHEBI:59789"/>
        <dbReference type="ChEBI" id="CHEBI:65280"/>
    </reaction>
    <physiologicalReaction direction="left-to-right" evidence="11">
        <dbReference type="Rhea" id="RHEA:48101"/>
    </physiologicalReaction>
</comment>
<keyword evidence="18" id="KW-1185">Reference proteome</keyword>
<comment type="subcellular location">
    <subcellularLocation>
        <location evidence="1">Cytoplasm</location>
        <location evidence="1">Cytosol</location>
    </subcellularLocation>
</comment>